<protein>
    <recommendedName>
        <fullName evidence="5">Galactose oxidase-like protein</fullName>
    </recommendedName>
</protein>
<gene>
    <name evidence="3" type="ORF">DFJ64_1397</name>
</gene>
<evidence type="ECO:0000256" key="2">
    <source>
        <dbReference type="SAM" id="SignalP"/>
    </source>
</evidence>
<name>A0A3D9V5M7_THECX</name>
<dbReference type="PROSITE" id="PS51318">
    <property type="entry name" value="TAT"/>
    <property type="match status" value="1"/>
</dbReference>
<evidence type="ECO:0000313" key="3">
    <source>
        <dbReference type="EMBL" id="REF36003.1"/>
    </source>
</evidence>
<feature type="chain" id="PRO_5017823765" description="Galactose oxidase-like protein" evidence="2">
    <location>
        <begin position="31"/>
        <end position="400"/>
    </location>
</feature>
<dbReference type="AlphaFoldDB" id="A0A3D9V5M7"/>
<dbReference type="Proteomes" id="UP000256485">
    <property type="component" value="Unassembled WGS sequence"/>
</dbReference>
<proteinExistence type="predicted"/>
<evidence type="ECO:0008006" key="5">
    <source>
        <dbReference type="Google" id="ProtNLM"/>
    </source>
</evidence>
<evidence type="ECO:0000256" key="1">
    <source>
        <dbReference type="SAM" id="MobiDB-lite"/>
    </source>
</evidence>
<feature type="region of interest" description="Disordered" evidence="1">
    <location>
        <begin position="29"/>
        <end position="49"/>
    </location>
</feature>
<accession>A0A3D9V5M7</accession>
<evidence type="ECO:0000313" key="4">
    <source>
        <dbReference type="Proteomes" id="UP000256485"/>
    </source>
</evidence>
<reference evidence="3 4" key="1">
    <citation type="submission" date="2018-08" db="EMBL/GenBank/DDBJ databases">
        <title>Sequencing the genomes of 1000 actinobacteria strains.</title>
        <authorList>
            <person name="Klenk H.-P."/>
        </authorList>
    </citation>
    <scope>NUCLEOTIDE SEQUENCE [LARGE SCALE GENOMIC DNA]</scope>
    <source>
        <strain evidence="3 4">DSM 22891</strain>
    </source>
</reference>
<dbReference type="RefSeq" id="WP_147304623.1">
    <property type="nucleotide sequence ID" value="NZ_QTUC01000001.1"/>
</dbReference>
<organism evidence="3 4">
    <name type="scientific">Thermasporomyces composti</name>
    <dbReference type="NCBI Taxonomy" id="696763"/>
    <lineage>
        <taxon>Bacteria</taxon>
        <taxon>Bacillati</taxon>
        <taxon>Actinomycetota</taxon>
        <taxon>Actinomycetes</taxon>
        <taxon>Propionibacteriales</taxon>
        <taxon>Nocardioidaceae</taxon>
        <taxon>Thermasporomyces</taxon>
    </lineage>
</organism>
<keyword evidence="4" id="KW-1185">Reference proteome</keyword>
<dbReference type="SUPFAM" id="SSF110296">
    <property type="entry name" value="Oligoxyloglucan reducing end-specific cellobiohydrolase"/>
    <property type="match status" value="1"/>
</dbReference>
<sequence>MGASRRAAGLISAAVLALATAAATGVPAHADDRSASVRAPNEMPNGMSPWERVPLPPLRGQTDLVDLAAVGPNDVWAVGYVRSSWGVETLVLRWDGKRWKRVPSPNPSDDQNWLLAVDGTSAKDVWAVGYELDEDRRHRMLVLHWNGARWRVVPTPGVGEELESTLVDVEALSPTDVWAVGTATGWPLTGRTLTLHWDGQRWTRVESPNPSTEGLGSNLVGVAASSADEVWAVGDDDPSGTFGMQPLAERWDGASWSVVPTPAVPEDAMLGSLGIAAADDVWAVGYRTVDGLPQPLAERWDGESWRAVKTPVFDGVEATFNDVVVRGRDDVWVIGTKGRGTLIAHWDGSSWTLVPGAEPGQFVTSLAAATEEPGTGCLWAVGQFTDGERAEAFVERSCPS</sequence>
<dbReference type="InterPro" id="IPR006311">
    <property type="entry name" value="TAT_signal"/>
</dbReference>
<dbReference type="OrthoDB" id="3454650at2"/>
<keyword evidence="2" id="KW-0732">Signal</keyword>
<comment type="caution">
    <text evidence="3">The sequence shown here is derived from an EMBL/GenBank/DDBJ whole genome shotgun (WGS) entry which is preliminary data.</text>
</comment>
<feature type="signal peptide" evidence="2">
    <location>
        <begin position="1"/>
        <end position="30"/>
    </location>
</feature>
<dbReference type="EMBL" id="QTUC01000001">
    <property type="protein sequence ID" value="REF36003.1"/>
    <property type="molecule type" value="Genomic_DNA"/>
</dbReference>